<protein>
    <submittedName>
        <fullName evidence="1">Uncharacterized protein</fullName>
    </submittedName>
</protein>
<accession>A0ACB9D170</accession>
<organism evidence="1 2">
    <name type="scientific">Cichorium intybus</name>
    <name type="common">Chicory</name>
    <dbReference type="NCBI Taxonomy" id="13427"/>
    <lineage>
        <taxon>Eukaryota</taxon>
        <taxon>Viridiplantae</taxon>
        <taxon>Streptophyta</taxon>
        <taxon>Embryophyta</taxon>
        <taxon>Tracheophyta</taxon>
        <taxon>Spermatophyta</taxon>
        <taxon>Magnoliopsida</taxon>
        <taxon>eudicotyledons</taxon>
        <taxon>Gunneridae</taxon>
        <taxon>Pentapetalae</taxon>
        <taxon>asterids</taxon>
        <taxon>campanulids</taxon>
        <taxon>Asterales</taxon>
        <taxon>Asteraceae</taxon>
        <taxon>Cichorioideae</taxon>
        <taxon>Cichorieae</taxon>
        <taxon>Cichoriinae</taxon>
        <taxon>Cichorium</taxon>
    </lineage>
</organism>
<gene>
    <name evidence="1" type="ORF">L2E82_30762</name>
</gene>
<evidence type="ECO:0000313" key="1">
    <source>
        <dbReference type="EMBL" id="KAI3740334.1"/>
    </source>
</evidence>
<keyword evidence="2" id="KW-1185">Reference proteome</keyword>
<evidence type="ECO:0000313" key="2">
    <source>
        <dbReference type="Proteomes" id="UP001055811"/>
    </source>
</evidence>
<comment type="caution">
    <text evidence="1">The sequence shown here is derived from an EMBL/GenBank/DDBJ whole genome shotgun (WGS) entry which is preliminary data.</text>
</comment>
<sequence>MMVAFISIFCTTYLDFSQKVNEKDKPLLSISNFVQAARNNVLLPVPALLYAINNYLKFTMQLYFNPATVALAPPERIQSSHRLLNLFLYGYGAIFKFLGIIGTVVIKGPESFDILQGHSKATMSKSCLHLGWLFNTNSSFLLKPSRKSKGLTIIAFNDGKINSETIHEVLSALDNVLMYGGYSTTKTLLFHGFLSVSFA</sequence>
<reference evidence="1 2" key="2">
    <citation type="journal article" date="2022" name="Mol. Ecol. Resour.">
        <title>The genomes of chicory, endive, great burdock and yacon provide insights into Asteraceae paleo-polyploidization history and plant inulin production.</title>
        <authorList>
            <person name="Fan W."/>
            <person name="Wang S."/>
            <person name="Wang H."/>
            <person name="Wang A."/>
            <person name="Jiang F."/>
            <person name="Liu H."/>
            <person name="Zhao H."/>
            <person name="Xu D."/>
            <person name="Zhang Y."/>
        </authorList>
    </citation>
    <scope>NUCLEOTIDE SEQUENCE [LARGE SCALE GENOMIC DNA]</scope>
    <source>
        <strain evidence="2">cv. Punajuju</strain>
        <tissue evidence="1">Leaves</tissue>
    </source>
</reference>
<dbReference type="EMBL" id="CM042013">
    <property type="protein sequence ID" value="KAI3740334.1"/>
    <property type="molecule type" value="Genomic_DNA"/>
</dbReference>
<name>A0ACB9D170_CICIN</name>
<reference evidence="2" key="1">
    <citation type="journal article" date="2022" name="Mol. Ecol. Resour.">
        <title>The genomes of chicory, endive, great burdock and yacon provide insights into Asteraceae palaeo-polyploidization history and plant inulin production.</title>
        <authorList>
            <person name="Fan W."/>
            <person name="Wang S."/>
            <person name="Wang H."/>
            <person name="Wang A."/>
            <person name="Jiang F."/>
            <person name="Liu H."/>
            <person name="Zhao H."/>
            <person name="Xu D."/>
            <person name="Zhang Y."/>
        </authorList>
    </citation>
    <scope>NUCLEOTIDE SEQUENCE [LARGE SCALE GENOMIC DNA]</scope>
    <source>
        <strain evidence="2">cv. Punajuju</strain>
    </source>
</reference>
<dbReference type="Proteomes" id="UP001055811">
    <property type="component" value="Linkage Group LG05"/>
</dbReference>
<proteinExistence type="predicted"/>